<keyword evidence="2" id="KW-1185">Reference proteome</keyword>
<organism evidence="1 2">
    <name type="scientific">Dermacentor silvarum</name>
    <name type="common">Tick</name>
    <dbReference type="NCBI Taxonomy" id="543639"/>
    <lineage>
        <taxon>Eukaryota</taxon>
        <taxon>Metazoa</taxon>
        <taxon>Ecdysozoa</taxon>
        <taxon>Arthropoda</taxon>
        <taxon>Chelicerata</taxon>
        <taxon>Arachnida</taxon>
        <taxon>Acari</taxon>
        <taxon>Parasitiformes</taxon>
        <taxon>Ixodida</taxon>
        <taxon>Ixodoidea</taxon>
        <taxon>Ixodidae</taxon>
        <taxon>Rhipicephalinae</taxon>
        <taxon>Dermacentor</taxon>
    </lineage>
</organism>
<protein>
    <submittedName>
        <fullName evidence="1">Uncharacterized protein</fullName>
    </submittedName>
</protein>
<gene>
    <name evidence="1" type="ORF">HPB49_007332</name>
</gene>
<accession>A0ACB8CW41</accession>
<evidence type="ECO:0000313" key="1">
    <source>
        <dbReference type="EMBL" id="KAH7953349.1"/>
    </source>
</evidence>
<dbReference type="EMBL" id="CM023473">
    <property type="protein sequence ID" value="KAH7953349.1"/>
    <property type="molecule type" value="Genomic_DNA"/>
</dbReference>
<reference evidence="1" key="1">
    <citation type="submission" date="2020-05" db="EMBL/GenBank/DDBJ databases">
        <title>Large-scale comparative analyses of tick genomes elucidate their genetic diversity and vector capacities.</title>
        <authorList>
            <person name="Jia N."/>
            <person name="Wang J."/>
            <person name="Shi W."/>
            <person name="Du L."/>
            <person name="Sun Y."/>
            <person name="Zhan W."/>
            <person name="Jiang J."/>
            <person name="Wang Q."/>
            <person name="Zhang B."/>
            <person name="Ji P."/>
            <person name="Sakyi L.B."/>
            <person name="Cui X."/>
            <person name="Yuan T."/>
            <person name="Jiang B."/>
            <person name="Yang W."/>
            <person name="Lam T.T.-Y."/>
            <person name="Chang Q."/>
            <person name="Ding S."/>
            <person name="Wang X."/>
            <person name="Zhu J."/>
            <person name="Ruan X."/>
            <person name="Zhao L."/>
            <person name="Wei J."/>
            <person name="Que T."/>
            <person name="Du C."/>
            <person name="Cheng J."/>
            <person name="Dai P."/>
            <person name="Han X."/>
            <person name="Huang E."/>
            <person name="Gao Y."/>
            <person name="Liu J."/>
            <person name="Shao H."/>
            <person name="Ye R."/>
            <person name="Li L."/>
            <person name="Wei W."/>
            <person name="Wang X."/>
            <person name="Wang C."/>
            <person name="Yang T."/>
            <person name="Huo Q."/>
            <person name="Li W."/>
            <person name="Guo W."/>
            <person name="Chen H."/>
            <person name="Zhou L."/>
            <person name="Ni X."/>
            <person name="Tian J."/>
            <person name="Zhou Y."/>
            <person name="Sheng Y."/>
            <person name="Liu T."/>
            <person name="Pan Y."/>
            <person name="Xia L."/>
            <person name="Li J."/>
            <person name="Zhao F."/>
            <person name="Cao W."/>
        </authorList>
    </citation>
    <scope>NUCLEOTIDE SEQUENCE</scope>
    <source>
        <strain evidence="1">Dsil-2018</strain>
    </source>
</reference>
<comment type="caution">
    <text evidence="1">The sequence shown here is derived from an EMBL/GenBank/DDBJ whole genome shotgun (WGS) entry which is preliminary data.</text>
</comment>
<sequence>MEVVEVEGTEITPEEITPKAGCLSTTTTSNDTPRRHHPYSYMAPSMQQESAHTENTQQSALRRSRAPQKPRLPKNDIKIVIRPRDGVNHKQGDAQIRDSILQITGIITEEAEEDIPLMRG</sequence>
<proteinExistence type="predicted"/>
<evidence type="ECO:0000313" key="2">
    <source>
        <dbReference type="Proteomes" id="UP000821865"/>
    </source>
</evidence>
<dbReference type="Proteomes" id="UP000821865">
    <property type="component" value="Chromosome 4"/>
</dbReference>
<name>A0ACB8CW41_DERSI</name>